<dbReference type="AlphaFoldDB" id="Q08PV8"/>
<evidence type="ECO:0000313" key="1">
    <source>
        <dbReference type="EMBL" id="ADO74568.1"/>
    </source>
</evidence>
<keyword evidence="3" id="KW-1185">Reference proteome</keyword>
<evidence type="ECO:0000313" key="3">
    <source>
        <dbReference type="Proteomes" id="UP000001351"/>
    </source>
</evidence>
<dbReference type="Proteomes" id="UP000001351">
    <property type="component" value="Chromosome"/>
</dbReference>
<dbReference type="Proteomes" id="UP000032702">
    <property type="component" value="Unassembled WGS sequence"/>
</dbReference>
<reference evidence="1 3" key="2">
    <citation type="journal article" date="2011" name="Mol. Biol. Evol.">
        <title>Comparative genomic analysis of fruiting body formation in Myxococcales.</title>
        <authorList>
            <person name="Huntley S."/>
            <person name="Hamann N."/>
            <person name="Wegener-Feldbrugge S."/>
            <person name="Treuner-Lange A."/>
            <person name="Kube M."/>
            <person name="Reinhardt R."/>
            <person name="Klages S."/>
            <person name="Muller R."/>
            <person name="Ronning C.M."/>
            <person name="Nierman W.C."/>
            <person name="Sogaard-Andersen L."/>
        </authorList>
    </citation>
    <scope>NUCLEOTIDE SEQUENCE [LARGE SCALE GENOMIC DNA]</scope>
    <source>
        <strain evidence="1 3">DW4/3-1</strain>
    </source>
</reference>
<dbReference type="EMBL" id="AAMD01000229">
    <property type="protein sequence ID" value="EAU62524.1"/>
    <property type="molecule type" value="Genomic_DNA"/>
</dbReference>
<organism evidence="2 4">
    <name type="scientific">Stigmatella aurantiaca (strain DW4/3-1)</name>
    <dbReference type="NCBI Taxonomy" id="378806"/>
    <lineage>
        <taxon>Bacteria</taxon>
        <taxon>Pseudomonadati</taxon>
        <taxon>Myxococcota</taxon>
        <taxon>Myxococcia</taxon>
        <taxon>Myxococcales</taxon>
        <taxon>Cystobacterineae</taxon>
        <taxon>Archangiaceae</taxon>
        <taxon>Stigmatella</taxon>
    </lineage>
</organism>
<dbReference type="EMBL" id="CP002271">
    <property type="protein sequence ID" value="ADO74568.1"/>
    <property type="molecule type" value="Genomic_DNA"/>
</dbReference>
<evidence type="ECO:0000313" key="2">
    <source>
        <dbReference type="EMBL" id="EAU62524.1"/>
    </source>
</evidence>
<sequence>MHRLKLLPGAVLAVTFLAGGPEVAPVPEPTATHEQAVGRLSIKNADPSVIRVDSTYISAETEGGRIYVRTASSVDALSGAARSQIWGNPNNWAEV</sequence>
<dbReference type="HOGENOM" id="CLU_2371429_0_0_7"/>
<reference evidence="2 4" key="1">
    <citation type="submission" date="2006-04" db="EMBL/GenBank/DDBJ databases">
        <authorList>
            <person name="Nierman W.C."/>
        </authorList>
    </citation>
    <scope>NUCLEOTIDE SEQUENCE [LARGE SCALE GENOMIC DNA]</scope>
    <source>
        <strain evidence="2 4">DW4/3-1</strain>
    </source>
</reference>
<protein>
    <submittedName>
        <fullName evidence="2">Putative secreted hydrolase</fullName>
    </submittedName>
</protein>
<dbReference type="KEGG" id="sur:STAUR_6811"/>
<dbReference type="STRING" id="378806.STAUR_6811"/>
<dbReference type="GO" id="GO:0016787">
    <property type="term" value="F:hydrolase activity"/>
    <property type="evidence" value="ECO:0007669"/>
    <property type="project" value="UniProtKB-KW"/>
</dbReference>
<proteinExistence type="predicted"/>
<evidence type="ECO:0000313" key="4">
    <source>
        <dbReference type="Proteomes" id="UP000032702"/>
    </source>
</evidence>
<gene>
    <name evidence="1" type="ordered locus">STAUR_6811</name>
    <name evidence="2" type="ORF">STIAU_8212</name>
</gene>
<name>Q08PV8_STIAD</name>
<dbReference type="RefSeq" id="WP_002619003.1">
    <property type="nucleotide sequence ID" value="NC_014623.1"/>
</dbReference>
<keyword evidence="2" id="KW-0378">Hydrolase</keyword>
<accession>Q08PV8</accession>